<dbReference type="EMBL" id="JANEYF010005247">
    <property type="protein sequence ID" value="KAJ8928807.1"/>
    <property type="molecule type" value="Genomic_DNA"/>
</dbReference>
<accession>A0AAV8WRB9</accession>
<dbReference type="PANTHER" id="PTHR11257:SF12">
    <property type="entry name" value="EJACULATORY BULB-SPECIFIC PROTEIN 3-RELATED"/>
    <property type="match status" value="1"/>
</dbReference>
<dbReference type="PANTHER" id="PTHR11257">
    <property type="entry name" value="CHEMOSENSORY PROTEIN-RELATED"/>
    <property type="match status" value="1"/>
</dbReference>
<dbReference type="Pfam" id="PF03392">
    <property type="entry name" value="OS-D"/>
    <property type="match status" value="1"/>
</dbReference>
<name>A0AAV8WRB9_9CUCU</name>
<organism evidence="1 2">
    <name type="scientific">Rhamnusium bicolor</name>
    <dbReference type="NCBI Taxonomy" id="1586634"/>
    <lineage>
        <taxon>Eukaryota</taxon>
        <taxon>Metazoa</taxon>
        <taxon>Ecdysozoa</taxon>
        <taxon>Arthropoda</taxon>
        <taxon>Hexapoda</taxon>
        <taxon>Insecta</taxon>
        <taxon>Pterygota</taxon>
        <taxon>Neoptera</taxon>
        <taxon>Endopterygota</taxon>
        <taxon>Coleoptera</taxon>
        <taxon>Polyphaga</taxon>
        <taxon>Cucujiformia</taxon>
        <taxon>Chrysomeloidea</taxon>
        <taxon>Cerambycidae</taxon>
        <taxon>Lepturinae</taxon>
        <taxon>Rhagiini</taxon>
        <taxon>Rhamnusium</taxon>
    </lineage>
</organism>
<evidence type="ECO:0000313" key="1">
    <source>
        <dbReference type="EMBL" id="KAJ8928807.1"/>
    </source>
</evidence>
<dbReference type="Gene3D" id="1.10.2080.10">
    <property type="entry name" value="Insect odorant-binding protein A10/Ejaculatory bulb-specific protein 3"/>
    <property type="match status" value="1"/>
</dbReference>
<keyword evidence="2" id="KW-1185">Reference proteome</keyword>
<gene>
    <name evidence="1" type="ORF">NQ314_018573</name>
</gene>
<dbReference type="AlphaFoldDB" id="A0AAV8WRB9"/>
<dbReference type="Proteomes" id="UP001162156">
    <property type="component" value="Unassembled WGS sequence"/>
</dbReference>
<evidence type="ECO:0000313" key="2">
    <source>
        <dbReference type="Proteomes" id="UP001162156"/>
    </source>
</evidence>
<dbReference type="SUPFAM" id="SSF100910">
    <property type="entry name" value="Chemosensory protein Csp2"/>
    <property type="match status" value="1"/>
</dbReference>
<comment type="caution">
    <text evidence="1">The sequence shown here is derived from an EMBL/GenBank/DDBJ whole genome shotgun (WGS) entry which is preliminary data.</text>
</comment>
<sequence length="65" mass="7553">MISVEHIPEAIATNCAKCNDAQVTIIRKTSSYIMENQPDDWEKIKNKFDPKEKYTESFNQFIKGN</sequence>
<protein>
    <submittedName>
        <fullName evidence="1">Uncharacterized protein</fullName>
    </submittedName>
</protein>
<dbReference type="InterPro" id="IPR036682">
    <property type="entry name" value="OS_D_A10/PebIII_sf"/>
</dbReference>
<reference evidence="1" key="1">
    <citation type="journal article" date="2023" name="Insect Mol. Biol.">
        <title>Genome sequencing provides insights into the evolution of gene families encoding plant cell wall-degrading enzymes in longhorned beetles.</title>
        <authorList>
            <person name="Shin N.R."/>
            <person name="Okamura Y."/>
            <person name="Kirsch R."/>
            <person name="Pauchet Y."/>
        </authorList>
    </citation>
    <scope>NUCLEOTIDE SEQUENCE</scope>
    <source>
        <strain evidence="1">RBIC_L_NR</strain>
    </source>
</reference>
<proteinExistence type="predicted"/>
<dbReference type="InterPro" id="IPR005055">
    <property type="entry name" value="A10/PebIII"/>
</dbReference>